<gene>
    <name evidence="1" type="ORF">E3T53_03320</name>
</gene>
<keyword evidence="2" id="KW-1185">Reference proteome</keyword>
<reference evidence="1 2" key="1">
    <citation type="submission" date="2019-03" db="EMBL/GenBank/DDBJ databases">
        <title>Genomics of glacier-inhabiting Cryobacterium strains.</title>
        <authorList>
            <person name="Liu Q."/>
            <person name="Xin Y.-H."/>
        </authorList>
    </citation>
    <scope>NUCLEOTIDE SEQUENCE [LARGE SCALE GENOMIC DNA]</scope>
    <source>
        <strain evidence="1 2">CGMCC 1.4292</strain>
    </source>
</reference>
<dbReference type="AlphaFoldDB" id="A0A4Y8KTT0"/>
<sequence>MATEKSTRNHRKTFALMWGVGAVSLALASVVLFLGAFDLYTTVTASAAAFAAVVCFTRALSNLRQPQE</sequence>
<protein>
    <submittedName>
        <fullName evidence="1">Uncharacterized protein</fullName>
    </submittedName>
</protein>
<name>A0A4Y8KTT0_9MICO</name>
<evidence type="ECO:0000313" key="1">
    <source>
        <dbReference type="EMBL" id="TFD81245.1"/>
    </source>
</evidence>
<organism evidence="1 2">
    <name type="scientific">Cryobacterium psychrophilum</name>
    <dbReference type="NCBI Taxonomy" id="41988"/>
    <lineage>
        <taxon>Bacteria</taxon>
        <taxon>Bacillati</taxon>
        <taxon>Actinomycetota</taxon>
        <taxon>Actinomycetes</taxon>
        <taxon>Micrococcales</taxon>
        <taxon>Microbacteriaceae</taxon>
        <taxon>Cryobacterium</taxon>
    </lineage>
</organism>
<accession>A0A4Y8KTT0</accession>
<proteinExistence type="predicted"/>
<dbReference type="EMBL" id="SOHQ01000010">
    <property type="protein sequence ID" value="TFD81245.1"/>
    <property type="molecule type" value="Genomic_DNA"/>
</dbReference>
<comment type="caution">
    <text evidence="1">The sequence shown here is derived from an EMBL/GenBank/DDBJ whole genome shotgun (WGS) entry which is preliminary data.</text>
</comment>
<evidence type="ECO:0000313" key="2">
    <source>
        <dbReference type="Proteomes" id="UP000298218"/>
    </source>
</evidence>
<dbReference type="RefSeq" id="WP_134171975.1">
    <property type="nucleotide sequence ID" value="NZ_SODI01000001.1"/>
</dbReference>
<dbReference type="Proteomes" id="UP000298218">
    <property type="component" value="Unassembled WGS sequence"/>
</dbReference>